<dbReference type="EMBL" id="JAGEUA010000011">
    <property type="protein sequence ID" value="KAL0962698.1"/>
    <property type="molecule type" value="Genomic_DNA"/>
</dbReference>
<evidence type="ECO:0000313" key="5">
    <source>
        <dbReference type="Proteomes" id="UP001557470"/>
    </source>
</evidence>
<evidence type="ECO:0000256" key="1">
    <source>
        <dbReference type="SAM" id="MobiDB-lite"/>
    </source>
</evidence>
<feature type="region of interest" description="Disordered" evidence="1">
    <location>
        <begin position="435"/>
        <end position="460"/>
    </location>
</feature>
<feature type="compositionally biased region" description="Basic and acidic residues" evidence="1">
    <location>
        <begin position="257"/>
        <end position="267"/>
    </location>
</feature>
<keyword evidence="5" id="KW-1185">Reference proteome</keyword>
<reference evidence="4 5" key="1">
    <citation type="submission" date="2024-06" db="EMBL/GenBank/DDBJ databases">
        <authorList>
            <person name="Pan Q."/>
            <person name="Wen M."/>
            <person name="Jouanno E."/>
            <person name="Zahm M."/>
            <person name="Klopp C."/>
            <person name="Cabau C."/>
            <person name="Louis A."/>
            <person name="Berthelot C."/>
            <person name="Parey E."/>
            <person name="Roest Crollius H."/>
            <person name="Montfort J."/>
            <person name="Robinson-Rechavi M."/>
            <person name="Bouchez O."/>
            <person name="Lampietro C."/>
            <person name="Lopez Roques C."/>
            <person name="Donnadieu C."/>
            <person name="Postlethwait J."/>
            <person name="Bobe J."/>
            <person name="Verreycken H."/>
            <person name="Guiguen Y."/>
        </authorList>
    </citation>
    <scope>NUCLEOTIDE SEQUENCE [LARGE SCALE GENOMIC DNA]</scope>
    <source>
        <strain evidence="4">Up_M1</strain>
        <tissue evidence="4">Testis</tissue>
    </source>
</reference>
<feature type="region of interest" description="Disordered" evidence="1">
    <location>
        <begin position="794"/>
        <end position="819"/>
    </location>
</feature>
<gene>
    <name evidence="4" type="ORF">UPYG_G00344190</name>
</gene>
<feature type="domain" description="CBM21" evidence="3">
    <location>
        <begin position="130"/>
        <end position="240"/>
    </location>
</feature>
<dbReference type="PANTHER" id="PTHR12307">
    <property type="entry name" value="PROTEIN PHOSPHATASE 1 REGULATORY SUBUNIT"/>
    <property type="match status" value="1"/>
</dbReference>
<proteinExistence type="predicted"/>
<evidence type="ECO:0000259" key="3">
    <source>
        <dbReference type="PROSITE" id="PS51159"/>
    </source>
</evidence>
<keyword evidence="2" id="KW-0812">Transmembrane</keyword>
<dbReference type="Pfam" id="PF03370">
    <property type="entry name" value="CBM_21"/>
    <property type="match status" value="1"/>
</dbReference>
<feature type="compositionally biased region" description="Polar residues" evidence="1">
    <location>
        <begin position="14"/>
        <end position="25"/>
    </location>
</feature>
<dbReference type="InterPro" id="IPR050782">
    <property type="entry name" value="PP1_regulatory_subunit_3"/>
</dbReference>
<dbReference type="CDD" id="cd22255">
    <property type="entry name" value="PBD_PPP1R3A"/>
    <property type="match status" value="1"/>
</dbReference>
<feature type="transmembrane region" description="Helical" evidence="2">
    <location>
        <begin position="1268"/>
        <end position="1295"/>
    </location>
</feature>
<sequence>MSEENPWPCRLVSSPKTDPDTSTQCCEELEENGDMEEEEGGSLSPKRGSTDESDESDSLEPEPPAVIRRKVSFADAFGLDLVYIKEFDSTDQTGGEGTDTPEPMVKVNKEVDEYFLSSLFTVPSSPEELEQRLQDQKLELESIELLPGTTTLRGIVRVSNLCYNKSLYVRITLDSWKTYFDLLAEFVPGSSDGATDRFVFRLTLVPPFEIEGARVEFCLRYETTVGTFWANNNDLNYVLFCHKKGGRDLIEVEPQSEDGKNNREKRSCLKSNSKKNSAVEKSKASTTDTPDSATYRAEGTGGKTVENAERLPSDLQHEDYHRKHLVRSSIWTNGLRKVESQKSRRRAARLTRLQDYLYQREQDSRQGHISNGLLPHDRLENPPTEPHIRIKPVGGSTSSQLRLHQKKQANETAQILMYHQIPLLSLDWRKDNVQGLSPDQDDIRTETRIPPQVKPDESEDILGEQSSVADLWEAFLCGTDCNDVSCISDSKNANHSPESIDARRVSESDWLHSATSVCQSDETEVCESSSKVENKQVEDVASNPQICSHPTVSGLQKAHNNEMPVEPLPSSDVTFPGDDKALVYDPYQMSEVTSVTNTPQESIPSITASHTVGNMAQCHRHVGVASGELPFTLYGEESLTTLEEIETTDTTVLAEFSNANAADRIFRGESQFEMLSCDMEAEVINNVEKSLDENEIIGGTIRERTEDKTNTHSCGEEEEFIKTYIEYEVCSQNKKDENELTQDLTEDVMQRQIEAVKDDLGTNQRDHINFESNLTGMNDSRPCQMYEDEFRLKQTEKDKSSPNQSVDEFTPKQTNAQESRTNRTVFDVFNLSQSEIEEINSYKTEKDKISLSHHEENYNKIHTHKDMCLNRNDKQLDRDNKAFSETFSPNQTTNVKCRLNELDKFTIDDENREKPYELNELRSIQTHEDVFWSKKILVKDNYQTQSEDELHKDINTDSSTRGQSYQSNFREEKMAVLKTENVMDEISRQRNTERVYEEISIKTPENEKGKDRTEKTVNTEHVSTGMEEELDVAMENVECPRQDKNGTLSVGTEELIIKDNKESFAKDVESGENELFTEQKGLNEEMVEKVLDFQLVNSSPSAERDNVIALKKDIMQKLTGELKIIQKGPIHQKTCTTKSVATDIDSCVDSLTKACTDPDLTFKQMQCQIIHSSNAEPSMGQTHESSPERVATVLAPLSSLSTRSNKMVTKGCESGVGHWSTQNTLSSEGDQVTLSSQTPPSEKVEDAANGVLAWGKVFFSLSSIKRAMVYSLIVAVFFFTNLVYDFPACFALYLFSLYWQGCSKEGKVMTIQVALKGRWP</sequence>
<keyword evidence="2" id="KW-0472">Membrane</keyword>
<feature type="compositionally biased region" description="Polar residues" evidence="1">
    <location>
        <begin position="801"/>
        <end position="819"/>
    </location>
</feature>
<name>A0ABD0WJC9_UMBPY</name>
<dbReference type="InterPro" id="IPR005036">
    <property type="entry name" value="CBM21_dom"/>
</dbReference>
<feature type="compositionally biased region" description="Acidic residues" evidence="1">
    <location>
        <begin position="27"/>
        <end position="40"/>
    </location>
</feature>
<evidence type="ECO:0000256" key="2">
    <source>
        <dbReference type="SAM" id="Phobius"/>
    </source>
</evidence>
<dbReference type="PROSITE" id="PS51159">
    <property type="entry name" value="CBM21"/>
    <property type="match status" value="1"/>
</dbReference>
<feature type="compositionally biased region" description="Acidic residues" evidence="1">
    <location>
        <begin position="51"/>
        <end position="60"/>
    </location>
</feature>
<dbReference type="Gene3D" id="2.60.40.2440">
    <property type="entry name" value="Carbohydrate binding type-21 domain"/>
    <property type="match status" value="1"/>
</dbReference>
<protein>
    <recommendedName>
        <fullName evidence="3">CBM21 domain-containing protein</fullName>
    </recommendedName>
</protein>
<dbReference type="Proteomes" id="UP001557470">
    <property type="component" value="Unassembled WGS sequence"/>
</dbReference>
<keyword evidence="2" id="KW-1133">Transmembrane helix</keyword>
<dbReference type="InterPro" id="IPR038175">
    <property type="entry name" value="CBM21_dom_sf"/>
</dbReference>
<comment type="caution">
    <text evidence="4">The sequence shown here is derived from an EMBL/GenBank/DDBJ whole genome shotgun (WGS) entry which is preliminary data.</text>
</comment>
<dbReference type="PANTHER" id="PTHR12307:SF2">
    <property type="entry name" value="PROTEIN PHOSPHATASE 1 REGULATORY SUBUNIT 3A"/>
    <property type="match status" value="1"/>
</dbReference>
<accession>A0ABD0WJC9</accession>
<organism evidence="4 5">
    <name type="scientific">Umbra pygmaea</name>
    <name type="common">Eastern mudminnow</name>
    <dbReference type="NCBI Taxonomy" id="75934"/>
    <lineage>
        <taxon>Eukaryota</taxon>
        <taxon>Metazoa</taxon>
        <taxon>Chordata</taxon>
        <taxon>Craniata</taxon>
        <taxon>Vertebrata</taxon>
        <taxon>Euteleostomi</taxon>
        <taxon>Actinopterygii</taxon>
        <taxon>Neopterygii</taxon>
        <taxon>Teleostei</taxon>
        <taxon>Protacanthopterygii</taxon>
        <taxon>Esociformes</taxon>
        <taxon>Umbridae</taxon>
        <taxon>Umbra</taxon>
    </lineage>
</organism>
<feature type="compositionally biased region" description="Basic and acidic residues" evidence="1">
    <location>
        <begin position="306"/>
        <end position="319"/>
    </location>
</feature>
<evidence type="ECO:0000313" key="4">
    <source>
        <dbReference type="EMBL" id="KAL0962698.1"/>
    </source>
</evidence>
<feature type="region of interest" description="Disordered" evidence="1">
    <location>
        <begin position="1"/>
        <end position="66"/>
    </location>
</feature>
<feature type="region of interest" description="Disordered" evidence="1">
    <location>
        <begin position="363"/>
        <end position="387"/>
    </location>
</feature>
<feature type="region of interest" description="Disordered" evidence="1">
    <location>
        <begin position="252"/>
        <end position="319"/>
    </location>
</feature>